<organism evidence="2 3">
    <name type="scientific">Liparis tanakae</name>
    <name type="common">Tanaka's snailfish</name>
    <dbReference type="NCBI Taxonomy" id="230148"/>
    <lineage>
        <taxon>Eukaryota</taxon>
        <taxon>Metazoa</taxon>
        <taxon>Chordata</taxon>
        <taxon>Craniata</taxon>
        <taxon>Vertebrata</taxon>
        <taxon>Euteleostomi</taxon>
        <taxon>Actinopterygii</taxon>
        <taxon>Neopterygii</taxon>
        <taxon>Teleostei</taxon>
        <taxon>Neoteleostei</taxon>
        <taxon>Acanthomorphata</taxon>
        <taxon>Eupercaria</taxon>
        <taxon>Perciformes</taxon>
        <taxon>Cottioidei</taxon>
        <taxon>Cottales</taxon>
        <taxon>Liparidae</taxon>
        <taxon>Liparis</taxon>
    </lineage>
</organism>
<keyword evidence="3" id="KW-1185">Reference proteome</keyword>
<dbReference type="Proteomes" id="UP000314294">
    <property type="component" value="Unassembled WGS sequence"/>
</dbReference>
<feature type="compositionally biased region" description="Polar residues" evidence="1">
    <location>
        <begin position="58"/>
        <end position="68"/>
    </location>
</feature>
<name>A0A4Z2ESA4_9TELE</name>
<sequence>MLPHLFCTDFDLVVGCGDDDIFGGEVLHVNCELRPGAAVYSLEKPKASLTGRMKEPKSSANSPRLFSM</sequence>
<reference evidence="2 3" key="1">
    <citation type="submission" date="2019-03" db="EMBL/GenBank/DDBJ databases">
        <title>First draft genome of Liparis tanakae, snailfish: a comprehensive survey of snailfish specific genes.</title>
        <authorList>
            <person name="Kim W."/>
            <person name="Song I."/>
            <person name="Jeong J.-H."/>
            <person name="Kim D."/>
            <person name="Kim S."/>
            <person name="Ryu S."/>
            <person name="Song J.Y."/>
            <person name="Lee S.K."/>
        </authorList>
    </citation>
    <scope>NUCLEOTIDE SEQUENCE [LARGE SCALE GENOMIC DNA]</scope>
    <source>
        <tissue evidence="2">Muscle</tissue>
    </source>
</reference>
<protein>
    <submittedName>
        <fullName evidence="2">Uncharacterized protein</fullName>
    </submittedName>
</protein>
<dbReference type="EMBL" id="SRLO01003257">
    <property type="protein sequence ID" value="TNN31663.1"/>
    <property type="molecule type" value="Genomic_DNA"/>
</dbReference>
<gene>
    <name evidence="2" type="ORF">EYF80_058180</name>
</gene>
<evidence type="ECO:0000313" key="3">
    <source>
        <dbReference type="Proteomes" id="UP000314294"/>
    </source>
</evidence>
<accession>A0A4Z2ESA4</accession>
<proteinExistence type="predicted"/>
<feature type="region of interest" description="Disordered" evidence="1">
    <location>
        <begin position="49"/>
        <end position="68"/>
    </location>
</feature>
<comment type="caution">
    <text evidence="2">The sequence shown here is derived from an EMBL/GenBank/DDBJ whole genome shotgun (WGS) entry which is preliminary data.</text>
</comment>
<evidence type="ECO:0000256" key="1">
    <source>
        <dbReference type="SAM" id="MobiDB-lite"/>
    </source>
</evidence>
<dbReference type="AlphaFoldDB" id="A0A4Z2ESA4"/>
<evidence type="ECO:0000313" key="2">
    <source>
        <dbReference type="EMBL" id="TNN31663.1"/>
    </source>
</evidence>